<dbReference type="EMBL" id="WHVB01000005">
    <property type="protein sequence ID" value="KAF8482544.1"/>
    <property type="molecule type" value="Genomic_DNA"/>
</dbReference>
<evidence type="ECO:0000313" key="3">
    <source>
        <dbReference type="Proteomes" id="UP000759537"/>
    </source>
</evidence>
<reference evidence="2" key="1">
    <citation type="submission" date="2019-10" db="EMBL/GenBank/DDBJ databases">
        <authorList>
            <consortium name="DOE Joint Genome Institute"/>
            <person name="Kuo A."/>
            <person name="Miyauchi S."/>
            <person name="Kiss E."/>
            <person name="Drula E."/>
            <person name="Kohler A."/>
            <person name="Sanchez-Garcia M."/>
            <person name="Andreopoulos B."/>
            <person name="Barry K.W."/>
            <person name="Bonito G."/>
            <person name="Buee M."/>
            <person name="Carver A."/>
            <person name="Chen C."/>
            <person name="Cichocki N."/>
            <person name="Clum A."/>
            <person name="Culley D."/>
            <person name="Crous P.W."/>
            <person name="Fauchery L."/>
            <person name="Girlanda M."/>
            <person name="Hayes R."/>
            <person name="Keri Z."/>
            <person name="LaButti K."/>
            <person name="Lipzen A."/>
            <person name="Lombard V."/>
            <person name="Magnuson J."/>
            <person name="Maillard F."/>
            <person name="Morin E."/>
            <person name="Murat C."/>
            <person name="Nolan M."/>
            <person name="Ohm R."/>
            <person name="Pangilinan J."/>
            <person name="Pereira M."/>
            <person name="Perotto S."/>
            <person name="Peter M."/>
            <person name="Riley R."/>
            <person name="Sitrit Y."/>
            <person name="Stielow B."/>
            <person name="Szollosi G."/>
            <person name="Zifcakova L."/>
            <person name="Stursova M."/>
            <person name="Spatafora J.W."/>
            <person name="Tedersoo L."/>
            <person name="Vaario L.-M."/>
            <person name="Yamada A."/>
            <person name="Yan M."/>
            <person name="Wang P."/>
            <person name="Xu J."/>
            <person name="Bruns T."/>
            <person name="Baldrian P."/>
            <person name="Vilgalys R."/>
            <person name="Henrissat B."/>
            <person name="Grigoriev I.V."/>
            <person name="Hibbett D."/>
            <person name="Nagy L.G."/>
            <person name="Martin F.M."/>
        </authorList>
    </citation>
    <scope>NUCLEOTIDE SEQUENCE</scope>
    <source>
        <strain evidence="2">Prilba</strain>
    </source>
</reference>
<evidence type="ECO:0000256" key="1">
    <source>
        <dbReference type="SAM" id="SignalP"/>
    </source>
</evidence>
<comment type="caution">
    <text evidence="2">The sequence shown here is derived from an EMBL/GenBank/DDBJ whole genome shotgun (WGS) entry which is preliminary data.</text>
</comment>
<keyword evidence="1" id="KW-0732">Signal</keyword>
<protein>
    <submittedName>
        <fullName evidence="2">Uncharacterized protein</fullName>
    </submittedName>
</protein>
<keyword evidence="3" id="KW-1185">Reference proteome</keyword>
<organism evidence="2 3">
    <name type="scientific">Russula ochroleuca</name>
    <dbReference type="NCBI Taxonomy" id="152965"/>
    <lineage>
        <taxon>Eukaryota</taxon>
        <taxon>Fungi</taxon>
        <taxon>Dikarya</taxon>
        <taxon>Basidiomycota</taxon>
        <taxon>Agaricomycotina</taxon>
        <taxon>Agaricomycetes</taxon>
        <taxon>Russulales</taxon>
        <taxon>Russulaceae</taxon>
        <taxon>Russula</taxon>
    </lineage>
</organism>
<sequence>MGITYEGPTTLCSIVVLCLAASGPRARAKVAPFGGRGLRSVRGSTGGSKTHRFQYHPQLSGRADVAASALDVEGIPRSRGGEVRALAHPVAICAKVATWASEGAATRIVVGAPITGFFGQDRLLSACPARDTVGESRHALSASAGDRAAVLDCRSDRRPKASGRNYSSCRNLRCGTGGKRKGCACICISQVQYIKHEWGTLHTGIY</sequence>
<proteinExistence type="predicted"/>
<evidence type="ECO:0000313" key="2">
    <source>
        <dbReference type="EMBL" id="KAF8482544.1"/>
    </source>
</evidence>
<name>A0A9P5TB73_9AGAM</name>
<feature type="chain" id="PRO_5040219096" evidence="1">
    <location>
        <begin position="29"/>
        <end position="206"/>
    </location>
</feature>
<accession>A0A9P5TB73</accession>
<reference evidence="2" key="2">
    <citation type="journal article" date="2020" name="Nat. Commun.">
        <title>Large-scale genome sequencing of mycorrhizal fungi provides insights into the early evolution of symbiotic traits.</title>
        <authorList>
            <person name="Miyauchi S."/>
            <person name="Kiss E."/>
            <person name="Kuo A."/>
            <person name="Drula E."/>
            <person name="Kohler A."/>
            <person name="Sanchez-Garcia M."/>
            <person name="Morin E."/>
            <person name="Andreopoulos B."/>
            <person name="Barry K.W."/>
            <person name="Bonito G."/>
            <person name="Buee M."/>
            <person name="Carver A."/>
            <person name="Chen C."/>
            <person name="Cichocki N."/>
            <person name="Clum A."/>
            <person name="Culley D."/>
            <person name="Crous P.W."/>
            <person name="Fauchery L."/>
            <person name="Girlanda M."/>
            <person name="Hayes R.D."/>
            <person name="Keri Z."/>
            <person name="LaButti K."/>
            <person name="Lipzen A."/>
            <person name="Lombard V."/>
            <person name="Magnuson J."/>
            <person name="Maillard F."/>
            <person name="Murat C."/>
            <person name="Nolan M."/>
            <person name="Ohm R.A."/>
            <person name="Pangilinan J."/>
            <person name="Pereira M.F."/>
            <person name="Perotto S."/>
            <person name="Peter M."/>
            <person name="Pfister S."/>
            <person name="Riley R."/>
            <person name="Sitrit Y."/>
            <person name="Stielow J.B."/>
            <person name="Szollosi G."/>
            <person name="Zifcakova L."/>
            <person name="Stursova M."/>
            <person name="Spatafora J.W."/>
            <person name="Tedersoo L."/>
            <person name="Vaario L.M."/>
            <person name="Yamada A."/>
            <person name="Yan M."/>
            <person name="Wang P."/>
            <person name="Xu J."/>
            <person name="Bruns T."/>
            <person name="Baldrian P."/>
            <person name="Vilgalys R."/>
            <person name="Dunand C."/>
            <person name="Henrissat B."/>
            <person name="Grigoriev I.V."/>
            <person name="Hibbett D."/>
            <person name="Nagy L.G."/>
            <person name="Martin F.M."/>
        </authorList>
    </citation>
    <scope>NUCLEOTIDE SEQUENCE</scope>
    <source>
        <strain evidence="2">Prilba</strain>
    </source>
</reference>
<gene>
    <name evidence="2" type="ORF">DFH94DRAFT_727941</name>
</gene>
<dbReference type="AlphaFoldDB" id="A0A9P5TB73"/>
<feature type="signal peptide" evidence="1">
    <location>
        <begin position="1"/>
        <end position="28"/>
    </location>
</feature>
<dbReference type="Proteomes" id="UP000759537">
    <property type="component" value="Unassembled WGS sequence"/>
</dbReference>